<evidence type="ECO:0000313" key="2">
    <source>
        <dbReference type="Proteomes" id="UP000640786"/>
    </source>
</evidence>
<evidence type="ECO:0000313" key="1">
    <source>
        <dbReference type="EMBL" id="MBD7942513.1"/>
    </source>
</evidence>
<keyword evidence="2" id="KW-1185">Reference proteome</keyword>
<proteinExistence type="predicted"/>
<accession>A0ABR8R3Z3</accession>
<comment type="caution">
    <text evidence="1">The sequence shown here is derived from an EMBL/GenBank/DDBJ whole genome shotgun (WGS) entry which is preliminary data.</text>
</comment>
<dbReference type="EMBL" id="JACSQO010000001">
    <property type="protein sequence ID" value="MBD7942513.1"/>
    <property type="molecule type" value="Genomic_DNA"/>
</dbReference>
<protein>
    <submittedName>
        <fullName evidence="1">Uncharacterized protein</fullName>
    </submittedName>
</protein>
<name>A0ABR8R3Z3_9BACI</name>
<organism evidence="1 2">
    <name type="scientific">Psychrobacillus faecigallinarum</name>
    <dbReference type="NCBI Taxonomy" id="2762235"/>
    <lineage>
        <taxon>Bacteria</taxon>
        <taxon>Bacillati</taxon>
        <taxon>Bacillota</taxon>
        <taxon>Bacilli</taxon>
        <taxon>Bacillales</taxon>
        <taxon>Bacillaceae</taxon>
        <taxon>Psychrobacillus</taxon>
    </lineage>
</organism>
<dbReference type="Proteomes" id="UP000640786">
    <property type="component" value="Unassembled WGS sequence"/>
</dbReference>
<reference evidence="1 2" key="1">
    <citation type="submission" date="2020-08" db="EMBL/GenBank/DDBJ databases">
        <title>A Genomic Blueprint of the Chicken Gut Microbiome.</title>
        <authorList>
            <person name="Gilroy R."/>
            <person name="Ravi A."/>
            <person name="Getino M."/>
            <person name="Pursley I."/>
            <person name="Horton D.L."/>
            <person name="Alikhan N.-F."/>
            <person name="Baker D."/>
            <person name="Gharbi K."/>
            <person name="Hall N."/>
            <person name="Watson M."/>
            <person name="Adriaenssens E.M."/>
            <person name="Foster-Nyarko E."/>
            <person name="Jarju S."/>
            <person name="Secka A."/>
            <person name="Antonio M."/>
            <person name="Oren A."/>
            <person name="Chaudhuri R."/>
            <person name="La Ragione R.M."/>
            <person name="Hildebrand F."/>
            <person name="Pallen M.J."/>
        </authorList>
    </citation>
    <scope>NUCLEOTIDE SEQUENCE [LARGE SCALE GENOMIC DNA]</scope>
    <source>
        <strain evidence="1 2">Sa2BUA9</strain>
    </source>
</reference>
<gene>
    <name evidence="1" type="ORF">H9650_00105</name>
</gene>
<sequence>MKEYIWEVTSSMGQKWRIATEGFMVDEALTEFRRAHGYEPVIYSIVYFIKVGEMNGPSTD</sequence>
<dbReference type="RefSeq" id="WP_191696296.1">
    <property type="nucleotide sequence ID" value="NZ_JACSQO010000001.1"/>
</dbReference>